<evidence type="ECO:0000256" key="8">
    <source>
        <dbReference type="SAM" id="MobiDB-lite"/>
    </source>
</evidence>
<dbReference type="EMBL" id="MF278616">
    <property type="protein sequence ID" value="AWH61283.1"/>
    <property type="molecule type" value="mRNA"/>
</dbReference>
<evidence type="ECO:0000256" key="2">
    <source>
        <dbReference type="ARBA" id="ARBA00023015"/>
    </source>
</evidence>
<comment type="subcellular location">
    <subcellularLocation>
        <location evidence="1">Nucleus</location>
    </subcellularLocation>
</comment>
<dbReference type="PANTHER" id="PTHR31985:SF312">
    <property type="entry name" value="AP2_ERF DOMAIN-CONTAINING PROTEIN"/>
    <property type="match status" value="1"/>
</dbReference>
<dbReference type="InterPro" id="IPR016177">
    <property type="entry name" value="DNA-bd_dom_sf"/>
</dbReference>
<feature type="domain" description="AP2/ERF" evidence="9">
    <location>
        <begin position="24"/>
        <end position="81"/>
    </location>
</feature>
<evidence type="ECO:0000259" key="9">
    <source>
        <dbReference type="PROSITE" id="PS51032"/>
    </source>
</evidence>
<reference evidence="10" key="1">
    <citation type="submission" date="2017-06" db="EMBL/GenBank/DDBJ databases">
        <title>The LoERF017 Transcription Factor from Larix olgensis Henry Enhances Osmotic Stress Tolerance in Transgenic Arabidopsis thaliana.</title>
        <authorList>
            <person name="Hu X."/>
        </authorList>
    </citation>
    <scope>NUCLEOTIDE SEQUENCE</scope>
</reference>
<comment type="similarity">
    <text evidence="7">Belongs to the AP2/ERF transcription factor family. ERF subfamily.</text>
</comment>
<dbReference type="Gene3D" id="3.30.730.10">
    <property type="entry name" value="AP2/ERF domain"/>
    <property type="match status" value="1"/>
</dbReference>
<dbReference type="GO" id="GO:0005634">
    <property type="term" value="C:nucleus"/>
    <property type="evidence" value="ECO:0007669"/>
    <property type="project" value="UniProtKB-SubCell"/>
</dbReference>
<dbReference type="GO" id="GO:0003700">
    <property type="term" value="F:DNA-binding transcription factor activity"/>
    <property type="evidence" value="ECO:0007669"/>
    <property type="project" value="InterPro"/>
</dbReference>
<dbReference type="FunFam" id="3.30.730.10:FF:000001">
    <property type="entry name" value="Ethylene-responsive transcription factor 2"/>
    <property type="match status" value="1"/>
</dbReference>
<evidence type="ECO:0000256" key="4">
    <source>
        <dbReference type="ARBA" id="ARBA00023159"/>
    </source>
</evidence>
<dbReference type="PROSITE" id="PS51032">
    <property type="entry name" value="AP2_ERF"/>
    <property type="match status" value="1"/>
</dbReference>
<dbReference type="SMR" id="A0A2S1PRQ7"/>
<feature type="region of interest" description="Disordered" evidence="8">
    <location>
        <begin position="106"/>
        <end position="132"/>
    </location>
</feature>
<evidence type="ECO:0000256" key="3">
    <source>
        <dbReference type="ARBA" id="ARBA00023125"/>
    </source>
</evidence>
<dbReference type="PRINTS" id="PR00367">
    <property type="entry name" value="ETHRSPELEMNT"/>
</dbReference>
<dbReference type="Pfam" id="PF00847">
    <property type="entry name" value="AP2"/>
    <property type="match status" value="1"/>
</dbReference>
<organism evidence="10">
    <name type="scientific">Larix gmelinii var. olgensis</name>
    <dbReference type="NCBI Taxonomy" id="188928"/>
    <lineage>
        <taxon>Eukaryota</taxon>
        <taxon>Viridiplantae</taxon>
        <taxon>Streptophyta</taxon>
        <taxon>Embryophyta</taxon>
        <taxon>Tracheophyta</taxon>
        <taxon>Spermatophyta</taxon>
        <taxon>Pinopsida</taxon>
        <taxon>Pinidae</taxon>
        <taxon>Conifers I</taxon>
        <taxon>Pinales</taxon>
        <taxon>Pinaceae</taxon>
        <taxon>Larix</taxon>
    </lineage>
</organism>
<keyword evidence="2" id="KW-0805">Transcription regulation</keyword>
<evidence type="ECO:0000256" key="6">
    <source>
        <dbReference type="ARBA" id="ARBA00023242"/>
    </source>
</evidence>
<name>A0A2S1PRQ7_9CONI</name>
<dbReference type="GO" id="GO:0003677">
    <property type="term" value="F:DNA binding"/>
    <property type="evidence" value="ECO:0007669"/>
    <property type="project" value="UniProtKB-KW"/>
</dbReference>
<dbReference type="SMART" id="SM00380">
    <property type="entry name" value="AP2"/>
    <property type="match status" value="1"/>
</dbReference>
<evidence type="ECO:0000313" key="10">
    <source>
        <dbReference type="EMBL" id="AWH61283.1"/>
    </source>
</evidence>
<dbReference type="InterPro" id="IPR036955">
    <property type="entry name" value="AP2/ERF_dom_sf"/>
</dbReference>
<gene>
    <name evidence="10" type="primary">ERF017</name>
</gene>
<evidence type="ECO:0000256" key="7">
    <source>
        <dbReference type="ARBA" id="ARBA00024343"/>
    </source>
</evidence>
<dbReference type="PANTHER" id="PTHR31985">
    <property type="entry name" value="ETHYLENE-RESPONSIVE TRANSCRIPTION FACTOR ERF042-RELATED"/>
    <property type="match status" value="1"/>
</dbReference>
<dbReference type="AlphaFoldDB" id="A0A2S1PRQ7"/>
<evidence type="ECO:0000256" key="5">
    <source>
        <dbReference type="ARBA" id="ARBA00023163"/>
    </source>
</evidence>
<protein>
    <submittedName>
        <fullName evidence="10">Dehydration-responsive element binding transcription factor</fullName>
    </submittedName>
</protein>
<dbReference type="InterPro" id="IPR001471">
    <property type="entry name" value="AP2/ERF_dom"/>
</dbReference>
<dbReference type="CDD" id="cd00018">
    <property type="entry name" value="AP2"/>
    <property type="match status" value="1"/>
</dbReference>
<evidence type="ECO:0000256" key="1">
    <source>
        <dbReference type="ARBA" id="ARBA00004123"/>
    </source>
</evidence>
<feature type="compositionally biased region" description="Polar residues" evidence="8">
    <location>
        <begin position="109"/>
        <end position="119"/>
    </location>
</feature>
<keyword evidence="3" id="KW-0238">DNA-binding</keyword>
<keyword evidence="5" id="KW-0804">Transcription</keyword>
<proteinExistence type="evidence at transcript level"/>
<keyword evidence="6" id="KW-0539">Nucleus</keyword>
<keyword evidence="4" id="KW-0010">Activator</keyword>
<accession>A0A2S1PRQ7</accession>
<dbReference type="SUPFAM" id="SSF54171">
    <property type="entry name" value="DNA-binding domain"/>
    <property type="match status" value="1"/>
</dbReference>
<sequence>MEIFPQQEHVQVIALSHQDRGYRQYKGIRLRKWGRWVSEIRVPRSRQKMWLGSYETPEQAARAYDAAVYCLKGSNAKLNFPDPVPNIPSASSLTPKQIQHSALKYAMGQTPSAEPSPNTNKEKPASPSQLSSLLETELASDKQQILEEQQDSTLWKSMFAASDGPELSNLETIPSIDHVSTLEFIQILLEQPQEGYITTDLWNFQDV</sequence>
<dbReference type="InterPro" id="IPR051032">
    <property type="entry name" value="AP2/ERF_TF_ERF_subfamily"/>
</dbReference>